<reference evidence="3" key="2">
    <citation type="submission" date="2015-01" db="EMBL/GenBank/DDBJ databases">
        <title>Evolutionary Origins and Diversification of the Mycorrhizal Mutualists.</title>
        <authorList>
            <consortium name="DOE Joint Genome Institute"/>
            <consortium name="Mycorrhizal Genomics Consortium"/>
            <person name="Kohler A."/>
            <person name="Kuo A."/>
            <person name="Nagy L.G."/>
            <person name="Floudas D."/>
            <person name="Copeland A."/>
            <person name="Barry K.W."/>
            <person name="Cichocki N."/>
            <person name="Veneault-Fourrey C."/>
            <person name="LaButti K."/>
            <person name="Lindquist E.A."/>
            <person name="Lipzen A."/>
            <person name="Lundell T."/>
            <person name="Morin E."/>
            <person name="Murat C."/>
            <person name="Riley R."/>
            <person name="Ohm R."/>
            <person name="Sun H."/>
            <person name="Tunlid A."/>
            <person name="Henrissat B."/>
            <person name="Grigoriev I.V."/>
            <person name="Hibbett D.S."/>
            <person name="Martin F."/>
        </authorList>
    </citation>
    <scope>NUCLEOTIDE SEQUENCE [LARGE SCALE GENOMIC DNA]</scope>
    <source>
        <strain evidence="3">MAFF 305830</strain>
    </source>
</reference>
<dbReference type="AlphaFoldDB" id="A0A0C3B2N0"/>
<evidence type="ECO:0008006" key="4">
    <source>
        <dbReference type="Google" id="ProtNLM"/>
    </source>
</evidence>
<sequence>MEIIIANIEARLHEAFLSNAEQTINELEEKLKRHKAWISPVRRIPIEILSIIFVEATRVEWKMPFILGSVCYMWRLSILETPQVWSMVNLSKVQSGSPLASIVERSAPFPFNLVINEDDKTHLTELIETHTGRIKYLRVRLAFFSIPKQLFSNLTALAILHHNGDTYKFDPRLLLDGNLFPNLRCLKSGSAFSEIDEDFVPPALVPPIEEIVLTARTPQVVTIILKRLAHRLVSIFMVSLIHIDSFPGHIPVNISFPRLHTLSILTHYMYQCLWPFDAQTPVLYGYNEAPARFGWGKFHRDTRTVKRLGLCQDIDLRNFPGIREVRTLNNGARVLLSFLEAEPDALPDLEMVSGKREGNIEERIQVFNRKYGRNITPDFPEKPVAFLTPPCLEWEKRV</sequence>
<gene>
    <name evidence="2" type="ORF">M408DRAFT_193398</name>
</gene>
<evidence type="ECO:0000313" key="3">
    <source>
        <dbReference type="Proteomes" id="UP000054097"/>
    </source>
</evidence>
<proteinExistence type="predicted"/>
<name>A0A0C3B2N0_SERVB</name>
<organism evidence="2 3">
    <name type="scientific">Serendipita vermifera MAFF 305830</name>
    <dbReference type="NCBI Taxonomy" id="933852"/>
    <lineage>
        <taxon>Eukaryota</taxon>
        <taxon>Fungi</taxon>
        <taxon>Dikarya</taxon>
        <taxon>Basidiomycota</taxon>
        <taxon>Agaricomycotina</taxon>
        <taxon>Agaricomycetes</taxon>
        <taxon>Sebacinales</taxon>
        <taxon>Serendipitaceae</taxon>
        <taxon>Serendipita</taxon>
    </lineage>
</organism>
<keyword evidence="3" id="KW-1185">Reference proteome</keyword>
<reference evidence="2 3" key="1">
    <citation type="submission" date="2014-04" db="EMBL/GenBank/DDBJ databases">
        <authorList>
            <consortium name="DOE Joint Genome Institute"/>
            <person name="Kuo A."/>
            <person name="Zuccaro A."/>
            <person name="Kohler A."/>
            <person name="Nagy L.G."/>
            <person name="Floudas D."/>
            <person name="Copeland A."/>
            <person name="Barry K.W."/>
            <person name="Cichocki N."/>
            <person name="Veneault-Fourrey C."/>
            <person name="LaButti K."/>
            <person name="Lindquist E.A."/>
            <person name="Lipzen A."/>
            <person name="Lundell T."/>
            <person name="Morin E."/>
            <person name="Murat C."/>
            <person name="Sun H."/>
            <person name="Tunlid A."/>
            <person name="Henrissat B."/>
            <person name="Grigoriev I.V."/>
            <person name="Hibbett D.S."/>
            <person name="Martin F."/>
            <person name="Nordberg H.P."/>
            <person name="Cantor M.N."/>
            <person name="Hua S.X."/>
        </authorList>
    </citation>
    <scope>NUCLEOTIDE SEQUENCE [LARGE SCALE GENOMIC DNA]</scope>
    <source>
        <strain evidence="2 3">MAFF 305830</strain>
    </source>
</reference>
<dbReference type="HOGENOM" id="CLU_039336_0_1_1"/>
<evidence type="ECO:0000313" key="2">
    <source>
        <dbReference type="EMBL" id="KIM26444.1"/>
    </source>
</evidence>
<dbReference type="OrthoDB" id="3271041at2759"/>
<dbReference type="Proteomes" id="UP000054097">
    <property type="component" value="Unassembled WGS sequence"/>
</dbReference>
<evidence type="ECO:0000256" key="1">
    <source>
        <dbReference type="SAM" id="Coils"/>
    </source>
</evidence>
<protein>
    <recommendedName>
        <fullName evidence="4">F-box domain-containing protein</fullName>
    </recommendedName>
</protein>
<dbReference type="EMBL" id="KN824306">
    <property type="protein sequence ID" value="KIM26444.1"/>
    <property type="molecule type" value="Genomic_DNA"/>
</dbReference>
<accession>A0A0C3B2N0</accession>
<feature type="coiled-coil region" evidence="1">
    <location>
        <begin position="10"/>
        <end position="37"/>
    </location>
</feature>
<keyword evidence="1" id="KW-0175">Coiled coil</keyword>